<evidence type="ECO:0000256" key="1">
    <source>
        <dbReference type="ARBA" id="ARBA00004141"/>
    </source>
</evidence>
<evidence type="ECO:0000313" key="15">
    <source>
        <dbReference type="Ensembl" id="ENSEBUP00000009821.1"/>
    </source>
</evidence>
<keyword evidence="3" id="KW-0633">Potassium transport</keyword>
<evidence type="ECO:0000256" key="5">
    <source>
        <dbReference type="ARBA" id="ARBA00022826"/>
    </source>
</evidence>
<organism evidence="15 16">
    <name type="scientific">Eptatretus burgeri</name>
    <name type="common">Inshore hagfish</name>
    <dbReference type="NCBI Taxonomy" id="7764"/>
    <lineage>
        <taxon>Eukaryota</taxon>
        <taxon>Metazoa</taxon>
        <taxon>Chordata</taxon>
        <taxon>Craniata</taxon>
        <taxon>Vertebrata</taxon>
        <taxon>Cyclostomata</taxon>
        <taxon>Myxini</taxon>
        <taxon>Myxiniformes</taxon>
        <taxon>Myxinidae</taxon>
        <taxon>Eptatretinae</taxon>
        <taxon>Eptatretus</taxon>
    </lineage>
</organism>
<evidence type="ECO:0000256" key="3">
    <source>
        <dbReference type="ARBA" id="ARBA00022538"/>
    </source>
</evidence>
<dbReference type="FunFam" id="1.10.287.70:FF:000002">
    <property type="entry name" value="Potassium voltage-gated channel subfamily a member"/>
    <property type="match status" value="1"/>
</dbReference>
<evidence type="ECO:0000256" key="4">
    <source>
        <dbReference type="ARBA" id="ARBA00022692"/>
    </source>
</evidence>
<dbReference type="PRINTS" id="PR00169">
    <property type="entry name" value="KCHANNEL"/>
</dbReference>
<evidence type="ECO:0000256" key="7">
    <source>
        <dbReference type="ARBA" id="ARBA00022958"/>
    </source>
</evidence>
<keyword evidence="9" id="KW-0406">Ion transport</keyword>
<dbReference type="GO" id="GO:0051260">
    <property type="term" value="P:protein homooligomerization"/>
    <property type="evidence" value="ECO:0007669"/>
    <property type="project" value="InterPro"/>
</dbReference>
<proteinExistence type="predicted"/>
<keyword evidence="6" id="KW-0851">Voltage-gated channel</keyword>
<dbReference type="PRINTS" id="PR01496">
    <property type="entry name" value="SHAKERCHANEL"/>
</dbReference>
<keyword evidence="8 12" id="KW-1133">Transmembrane helix</keyword>
<sequence>MDLSEEETASSSHEEYVVLNISGMRFETAERTLANFPNTLLGDPARRKLYHHPTRDEIFFDRHCETFPAILHYYQSGGMLKRPGHVPFIVFRNELEFFDLGEEAMGAFLEEEGLSVAKEFQLPREGWKHRLWIFLEKPDSSYVAYLFSLVSLAIVLLSVTAYCVNRCTQNDPFFVVECVCVIWFTLELGAYYICSPNKLRFFQNAMNIIDMASILPFYIQLIFLLITNRNKSYISLLQGLSLVRVLRVLKLSRHFCGLRVLGKTLMSSFREILVLIVFLFIGVIIFASLVYYTELNRGDTPLESIPEAFWWAVVTMTTVGYGDITPLTPMGKFVGSLCAISGVLVVALPVPFVVQNFKFHYEAERRMHENKIHTNQRSVVGSNENTSCLKKVATIVSSFHQLHNSRNTWSLVVTLQAGQWSLYVLVYSPILLPPLSRYSDPLYSRLHAFFQKLPPYYTSIIEPVYSPQLFYSLLFPCMEPLSRGCSVSLFPPGLQASSSPPSLVIPNSVP</sequence>
<feature type="domain" description="Potassium channel tetramerisation-type BTB" evidence="14">
    <location>
        <begin position="17"/>
        <end position="106"/>
    </location>
</feature>
<dbReference type="Gene3D" id="1.10.287.70">
    <property type="match status" value="1"/>
</dbReference>
<feature type="domain" description="Ion transport" evidence="13">
    <location>
        <begin position="145"/>
        <end position="362"/>
    </location>
</feature>
<evidence type="ECO:0000259" key="14">
    <source>
        <dbReference type="Pfam" id="PF02214"/>
    </source>
</evidence>
<keyword evidence="16" id="KW-1185">Reference proteome</keyword>
<evidence type="ECO:0000256" key="8">
    <source>
        <dbReference type="ARBA" id="ARBA00022989"/>
    </source>
</evidence>
<dbReference type="AlphaFoldDB" id="A0A8C4WSJ9"/>
<evidence type="ECO:0000256" key="10">
    <source>
        <dbReference type="ARBA" id="ARBA00023136"/>
    </source>
</evidence>
<dbReference type="InterPro" id="IPR027359">
    <property type="entry name" value="Volt_channel_dom_sf"/>
</dbReference>
<keyword evidence="5" id="KW-0631">Potassium channel</keyword>
<dbReference type="InterPro" id="IPR011333">
    <property type="entry name" value="SKP1/BTB/POZ_sf"/>
</dbReference>
<dbReference type="Gene3D" id="3.30.710.10">
    <property type="entry name" value="Potassium Channel Kv1.1, Chain A"/>
    <property type="match status" value="1"/>
</dbReference>
<protein>
    <submittedName>
        <fullName evidence="15">Potassium voltage-gated channel, shaker-related subfamily, member 4</fullName>
    </submittedName>
</protein>
<feature type="transmembrane region" description="Helical" evidence="12">
    <location>
        <begin position="174"/>
        <end position="193"/>
    </location>
</feature>
<reference evidence="15" key="2">
    <citation type="submission" date="2025-09" db="UniProtKB">
        <authorList>
            <consortium name="Ensembl"/>
        </authorList>
    </citation>
    <scope>IDENTIFICATION</scope>
</reference>
<dbReference type="SUPFAM" id="SSF54695">
    <property type="entry name" value="POZ domain"/>
    <property type="match status" value="1"/>
</dbReference>
<feature type="transmembrane region" description="Helical" evidence="12">
    <location>
        <begin position="272"/>
        <end position="292"/>
    </location>
</feature>
<dbReference type="InterPro" id="IPR028325">
    <property type="entry name" value="VG_K_chnl"/>
</dbReference>
<dbReference type="PANTHER" id="PTHR11537:SF113">
    <property type="entry name" value="POTASSIUM VOLTAGE-GATED CHANNEL PROTEIN SHAKER"/>
    <property type="match status" value="1"/>
</dbReference>
<feature type="transmembrane region" description="Helical" evidence="12">
    <location>
        <begin position="333"/>
        <end position="357"/>
    </location>
</feature>
<accession>A0A8C4WSJ9</accession>
<dbReference type="Pfam" id="PF00520">
    <property type="entry name" value="Ion_trans"/>
    <property type="match status" value="1"/>
</dbReference>
<dbReference type="GO" id="GO:0005251">
    <property type="term" value="F:delayed rectifier potassium channel activity"/>
    <property type="evidence" value="ECO:0007669"/>
    <property type="project" value="TreeGrafter"/>
</dbReference>
<dbReference type="Pfam" id="PF02214">
    <property type="entry name" value="BTB_2"/>
    <property type="match status" value="1"/>
</dbReference>
<evidence type="ECO:0000256" key="6">
    <source>
        <dbReference type="ARBA" id="ARBA00022882"/>
    </source>
</evidence>
<reference evidence="15" key="1">
    <citation type="submission" date="2025-08" db="UniProtKB">
        <authorList>
            <consortium name="Ensembl"/>
        </authorList>
    </citation>
    <scope>IDENTIFICATION</scope>
</reference>
<keyword evidence="10 12" id="KW-0472">Membrane</keyword>
<dbReference type="Ensembl" id="ENSEBUT00000010352.1">
    <property type="protein sequence ID" value="ENSEBUP00000009821.1"/>
    <property type="gene ID" value="ENSEBUG00000006310.1"/>
</dbReference>
<feature type="transmembrane region" description="Helical" evidence="12">
    <location>
        <begin position="205"/>
        <end position="226"/>
    </location>
</feature>
<evidence type="ECO:0000256" key="2">
    <source>
        <dbReference type="ARBA" id="ARBA00022448"/>
    </source>
</evidence>
<keyword evidence="7" id="KW-0630">Potassium</keyword>
<dbReference type="InterPro" id="IPR003968">
    <property type="entry name" value="K_chnl_volt-dep_Kv"/>
</dbReference>
<evidence type="ECO:0000259" key="13">
    <source>
        <dbReference type="Pfam" id="PF00520"/>
    </source>
</evidence>
<dbReference type="GeneTree" id="ENSGT00940000162248"/>
<evidence type="ECO:0000256" key="9">
    <source>
        <dbReference type="ARBA" id="ARBA00023065"/>
    </source>
</evidence>
<keyword evidence="4 12" id="KW-0812">Transmembrane</keyword>
<dbReference type="GO" id="GO:0008076">
    <property type="term" value="C:voltage-gated potassium channel complex"/>
    <property type="evidence" value="ECO:0007669"/>
    <property type="project" value="InterPro"/>
</dbReference>
<keyword evidence="11" id="KW-0407">Ion channel</keyword>
<dbReference type="InterPro" id="IPR003131">
    <property type="entry name" value="T1-type_BTB"/>
</dbReference>
<feature type="transmembrane region" description="Helical" evidence="12">
    <location>
        <begin position="142"/>
        <end position="162"/>
    </location>
</feature>
<keyword evidence="2" id="KW-0813">Transport</keyword>
<comment type="subcellular location">
    <subcellularLocation>
        <location evidence="1">Membrane</location>
        <topology evidence="1">Multi-pass membrane protein</topology>
    </subcellularLocation>
</comment>
<dbReference type="InterPro" id="IPR003972">
    <property type="entry name" value="K_chnl_volt-dep_Kv1"/>
</dbReference>
<evidence type="ECO:0000256" key="11">
    <source>
        <dbReference type="ARBA" id="ARBA00023303"/>
    </source>
</evidence>
<name>A0A8C4WSJ9_EPTBU</name>
<evidence type="ECO:0000256" key="12">
    <source>
        <dbReference type="SAM" id="Phobius"/>
    </source>
</evidence>
<dbReference type="Proteomes" id="UP000694388">
    <property type="component" value="Unplaced"/>
</dbReference>
<evidence type="ECO:0000313" key="16">
    <source>
        <dbReference type="Proteomes" id="UP000694388"/>
    </source>
</evidence>
<dbReference type="InterPro" id="IPR005821">
    <property type="entry name" value="Ion_trans_dom"/>
</dbReference>
<dbReference type="Gene3D" id="1.20.120.350">
    <property type="entry name" value="Voltage-gated potassium channels. Chain C"/>
    <property type="match status" value="1"/>
</dbReference>
<dbReference type="PANTHER" id="PTHR11537">
    <property type="entry name" value="VOLTAGE-GATED POTASSIUM CHANNEL"/>
    <property type="match status" value="1"/>
</dbReference>
<dbReference type="GO" id="GO:0001508">
    <property type="term" value="P:action potential"/>
    <property type="evidence" value="ECO:0007669"/>
    <property type="project" value="TreeGrafter"/>
</dbReference>
<dbReference type="SUPFAM" id="SSF81324">
    <property type="entry name" value="Voltage-gated potassium channels"/>
    <property type="match status" value="1"/>
</dbReference>
<dbReference type="PRINTS" id="PR01491">
    <property type="entry name" value="KVCHANNEL"/>
</dbReference>
<dbReference type="OMA" id="IATANIH"/>